<keyword evidence="2" id="KW-0677">Repeat</keyword>
<gene>
    <name evidence="5" type="ORF">FME351_LOCUS24746</name>
</gene>
<feature type="compositionally biased region" description="Polar residues" evidence="4">
    <location>
        <begin position="18"/>
        <end position="29"/>
    </location>
</feature>
<evidence type="ECO:0000313" key="5">
    <source>
        <dbReference type="EMBL" id="CAF3655492.1"/>
    </source>
</evidence>
<protein>
    <recommendedName>
        <fullName evidence="7">WD repeat-containing protein on Y chromosome</fullName>
    </recommendedName>
</protein>
<dbReference type="SUPFAM" id="SSF50978">
    <property type="entry name" value="WD40 repeat-like"/>
    <property type="match status" value="1"/>
</dbReference>
<feature type="repeat" description="WD" evidence="3">
    <location>
        <begin position="302"/>
        <end position="343"/>
    </location>
</feature>
<evidence type="ECO:0000256" key="2">
    <source>
        <dbReference type="ARBA" id="ARBA00022737"/>
    </source>
</evidence>
<reference evidence="5" key="1">
    <citation type="submission" date="2021-02" db="EMBL/GenBank/DDBJ databases">
        <authorList>
            <person name="Nowell W R."/>
        </authorList>
    </citation>
    <scope>NUCLEOTIDE SEQUENCE</scope>
</reference>
<accession>A0A818RKK3</accession>
<sequence length="1565" mass="179528">MAVTKDNELDESSEVITEETTPVASRAQSNYSTQRTKLLIAPTKYGENRAQYLWRLLRCSIRRTIETVSRADDTDIERSHGLHFVRNMNHEIQVECVSFNIKQKEIISIDNRRIARIYHSDGRAFKKLKLGIQLDQLLYCVNEDEFIGWSLEKREIHVFGPDLDILSTSTCDYNINGLSYNELTSDVFTCGRGVTVWQFRYNRKHLLPKFECREGFSDNIEFTILAAEQAGGNIQRLFVTSGYDVLTFNVADEGKVCSMKQDLHVRPIVAMLFHEQRDVLITAARDGSIKVWDHRWFILFAYVGHQDRVLFLSKHPFGPYLISSSQDRTIRVWSLEYGDVVDVIPVPEPVSHMNVTRNYEKFLVKSIKCLQLWCVKHYCDFLTFAGSPILKTICTTHPDYPTRTVLLCKDSTARIVTSVNGDVLTSLVCDLNFKATSCAYAIGENVLFVCNGTTLIKADTTVNPCKIMEKFNVTDYTIDCLSIYEYVTQSDMDETPMFKSLVTKPSSELVHIALKGFSRTLLIAGLSNGCIAVLNWNTGEIDFSMEMHSARPVVDIISNPSTDQIISCGADLIVRIWRVFPYAVESLSVVRSIFCALPPIHLAMIKKSLAVAFREESTLTHSLMIYNLENNERYDHLPETDHCDKITAIAGCSKLKVVATGSLDGTLRIWNGKNQLIRMIVIHDNIHSLGFSNDAGDLVIGIGDHLYKMLHTAYLPKAILFKTISMQFKQEIPEVKESEETDSAQLTRMSSADLIRLKRARKAEKIEMNVIPENVGVSEFHARSMEHMKLKTLELEKLEKRDIEIALIAEGKIQRTKKYKVSSKVRKEAFNEYMKLYLKEPKKGLLDDDMYKITDQDLFGPPPSKLDTFITQRDDEGFFPSIKEANQDPLSQLYQERQKKLSELQEHYSNQAPRLNDDIRIIKQQQEKYELKKLLNNNLEKITLPDDRPHYGPGAVVPNSVLAKLLWPNRQPKKPVRDEWIPPVLSAEQLKALEKETPVRLPGKAKEVPSSEPVDEEAEWKELMEATMKKKLDADDDEMIERLEKQKKKNQSDFMKHLTDLAQQAAEPISSAEPEPFGDELNPESAGAAPGSSQPNSRLARQVPLRRPPVVKTATPSKPARIPVKVIPIATSESTQTMETRVKTPRQFSGPFTRFIDKLKELNWFEEQYPLVKVDGFLDNCDEGVFPTDVLQRIDFISAVENRIVVLHEIENLYRAIPINDIGRDTVVDRILFQLSKFTPPNYGPNDIEFITTYLRLLAHMNKMTMDVVAELIFWYLDGGEQIRPFVKNLFNRCGLDDPFGHFYSEMDSWKLWELNPIESRSTGIKSLATEWLRQYVFRIIFFEHLIRIEKFHYIHTLLHSSNILLNRWLRAFRTHIEEMQFRLKNGDIHVQISNATSRALTGDTSLATRSSVNGKNVTITVDGLPRVTTSNISYMEVINYFVEITQDQIEERNQPREKPDNNTILVLPKINKQSALVRLGESHTDFHRPIKRYPLLLPHEHRFEPGDLSMGRCINYPVRKLFLDPFRRQIFSDDVDYEDCAPYLLTLKLAPKYFLPVLSQVTKI</sequence>
<dbReference type="Pfam" id="PF00400">
    <property type="entry name" value="WD40"/>
    <property type="match status" value="3"/>
</dbReference>
<comment type="caution">
    <text evidence="5">The sequence shown here is derived from an EMBL/GenBank/DDBJ whole genome shotgun (WGS) entry which is preliminary data.</text>
</comment>
<dbReference type="PANTHER" id="PTHR45532:SF1">
    <property type="entry name" value="WD REPEAT-CONTAINING PROTEIN 97"/>
    <property type="match status" value="1"/>
</dbReference>
<name>A0A818RKK3_9BILA</name>
<feature type="repeat" description="WD" evidence="3">
    <location>
        <begin position="639"/>
        <end position="671"/>
    </location>
</feature>
<evidence type="ECO:0000256" key="4">
    <source>
        <dbReference type="SAM" id="MobiDB-lite"/>
    </source>
</evidence>
<dbReference type="SMART" id="SM00320">
    <property type="entry name" value="WD40"/>
    <property type="match status" value="5"/>
</dbReference>
<proteinExistence type="predicted"/>
<dbReference type="PRINTS" id="PR00320">
    <property type="entry name" value="GPROTEINBRPT"/>
</dbReference>
<dbReference type="InterPro" id="IPR015943">
    <property type="entry name" value="WD40/YVTN_repeat-like_dom_sf"/>
</dbReference>
<dbReference type="InterPro" id="IPR036322">
    <property type="entry name" value="WD40_repeat_dom_sf"/>
</dbReference>
<dbReference type="PROSITE" id="PS50082">
    <property type="entry name" value="WD_REPEATS_2"/>
    <property type="match status" value="3"/>
</dbReference>
<dbReference type="Proteomes" id="UP000663869">
    <property type="component" value="Unassembled WGS sequence"/>
</dbReference>
<feature type="compositionally biased region" description="Acidic residues" evidence="4">
    <location>
        <begin position="8"/>
        <end position="17"/>
    </location>
</feature>
<dbReference type="InterPro" id="IPR020472">
    <property type="entry name" value="WD40_PAC1"/>
</dbReference>
<dbReference type="EMBL" id="CAJNYU010003244">
    <property type="protein sequence ID" value="CAF3655492.1"/>
    <property type="molecule type" value="Genomic_DNA"/>
</dbReference>
<evidence type="ECO:0000313" key="6">
    <source>
        <dbReference type="Proteomes" id="UP000663869"/>
    </source>
</evidence>
<dbReference type="InterPro" id="IPR001680">
    <property type="entry name" value="WD40_rpt"/>
</dbReference>
<evidence type="ECO:0008006" key="7">
    <source>
        <dbReference type="Google" id="ProtNLM"/>
    </source>
</evidence>
<keyword evidence="1 3" id="KW-0853">WD repeat</keyword>
<feature type="region of interest" description="Disordered" evidence="4">
    <location>
        <begin position="1064"/>
        <end position="1117"/>
    </location>
</feature>
<feature type="repeat" description="WD" evidence="3">
    <location>
        <begin position="261"/>
        <end position="293"/>
    </location>
</feature>
<dbReference type="Gene3D" id="2.130.10.10">
    <property type="entry name" value="YVTN repeat-like/Quinoprotein amine dehydrogenase"/>
    <property type="match status" value="2"/>
</dbReference>
<feature type="region of interest" description="Disordered" evidence="4">
    <location>
        <begin position="1"/>
        <end position="29"/>
    </location>
</feature>
<dbReference type="PROSITE" id="PS50294">
    <property type="entry name" value="WD_REPEATS_REGION"/>
    <property type="match status" value="3"/>
</dbReference>
<evidence type="ECO:0000256" key="1">
    <source>
        <dbReference type="ARBA" id="ARBA00022574"/>
    </source>
</evidence>
<organism evidence="5 6">
    <name type="scientific">Rotaria socialis</name>
    <dbReference type="NCBI Taxonomy" id="392032"/>
    <lineage>
        <taxon>Eukaryota</taxon>
        <taxon>Metazoa</taxon>
        <taxon>Spiralia</taxon>
        <taxon>Gnathifera</taxon>
        <taxon>Rotifera</taxon>
        <taxon>Eurotatoria</taxon>
        <taxon>Bdelloidea</taxon>
        <taxon>Philodinida</taxon>
        <taxon>Philodinidae</taxon>
        <taxon>Rotaria</taxon>
    </lineage>
</organism>
<dbReference type="PANTHER" id="PTHR45532">
    <property type="entry name" value="WD REPEAT-CONTAINING PROTEIN 97"/>
    <property type="match status" value="1"/>
</dbReference>
<evidence type="ECO:0000256" key="3">
    <source>
        <dbReference type="PROSITE-ProRule" id="PRU00221"/>
    </source>
</evidence>